<keyword evidence="3" id="KW-0378">Hydrolase</keyword>
<dbReference type="InterPro" id="IPR016695">
    <property type="entry name" value="Pur_nucleotidase"/>
</dbReference>
<keyword evidence="5" id="KW-0175">Coiled coil</keyword>
<evidence type="ECO:0000256" key="3">
    <source>
        <dbReference type="ARBA" id="ARBA00022801"/>
    </source>
</evidence>
<feature type="region of interest" description="Disordered" evidence="6">
    <location>
        <begin position="1"/>
        <end position="29"/>
    </location>
</feature>
<name>A0ABM7X4G0_9BACT</name>
<dbReference type="RefSeq" id="WP_248357188.1">
    <property type="nucleotide sequence ID" value="NZ_AP025591.1"/>
</dbReference>
<evidence type="ECO:0000256" key="4">
    <source>
        <dbReference type="ARBA" id="ARBA00022842"/>
    </source>
</evidence>
<dbReference type="PANTHER" id="PTHR12103:SF15">
    <property type="entry name" value="CYTOSOLIC PURINE 5'-NUCLEOTIDASE"/>
    <property type="match status" value="1"/>
</dbReference>
<protein>
    <submittedName>
        <fullName evidence="7">Haloacid dehalogenase</fullName>
    </submittedName>
</protein>
<feature type="coiled-coil region" evidence="5">
    <location>
        <begin position="374"/>
        <end position="466"/>
    </location>
</feature>
<evidence type="ECO:0000256" key="2">
    <source>
        <dbReference type="ARBA" id="ARBA00022723"/>
    </source>
</evidence>
<evidence type="ECO:0000256" key="5">
    <source>
        <dbReference type="SAM" id="Coils"/>
    </source>
</evidence>
<evidence type="ECO:0000313" key="7">
    <source>
        <dbReference type="EMBL" id="BDG06708.1"/>
    </source>
</evidence>
<dbReference type="Gene3D" id="3.40.50.1000">
    <property type="entry name" value="HAD superfamily/HAD-like"/>
    <property type="match status" value="1"/>
</dbReference>
<proteinExistence type="inferred from homology"/>
<dbReference type="SUPFAM" id="SSF56784">
    <property type="entry name" value="HAD-like"/>
    <property type="match status" value="1"/>
</dbReference>
<organism evidence="7 8">
    <name type="scientific">Anaeromyxobacter oryzae</name>
    <dbReference type="NCBI Taxonomy" id="2918170"/>
    <lineage>
        <taxon>Bacteria</taxon>
        <taxon>Pseudomonadati</taxon>
        <taxon>Myxococcota</taxon>
        <taxon>Myxococcia</taxon>
        <taxon>Myxococcales</taxon>
        <taxon>Cystobacterineae</taxon>
        <taxon>Anaeromyxobacteraceae</taxon>
        <taxon>Anaeromyxobacter</taxon>
    </lineage>
</organism>
<feature type="compositionally biased region" description="Low complexity" evidence="6">
    <location>
        <begin position="1"/>
        <end position="20"/>
    </location>
</feature>
<reference evidence="8" key="1">
    <citation type="journal article" date="2022" name="Int. J. Syst. Evol. Microbiol.">
        <title>Anaeromyxobacter oryzae sp. nov., Anaeromyxobacter diazotrophicus sp. nov. and Anaeromyxobacter paludicola sp. nov., isolated from paddy soils.</title>
        <authorList>
            <person name="Itoh H."/>
            <person name="Xu Z."/>
            <person name="Mise K."/>
            <person name="Masuda Y."/>
            <person name="Ushijima N."/>
            <person name="Hayakawa C."/>
            <person name="Shiratori Y."/>
            <person name="Senoo K."/>
        </authorList>
    </citation>
    <scope>NUCLEOTIDE SEQUENCE [LARGE SCALE GENOMIC DNA]</scope>
    <source>
        <strain evidence="8">Red232</strain>
    </source>
</reference>
<keyword evidence="8" id="KW-1185">Reference proteome</keyword>
<evidence type="ECO:0000256" key="1">
    <source>
        <dbReference type="ARBA" id="ARBA00009589"/>
    </source>
</evidence>
<dbReference type="Pfam" id="PF05761">
    <property type="entry name" value="5_nucleotid"/>
    <property type="match status" value="1"/>
</dbReference>
<feature type="region of interest" description="Disordered" evidence="6">
    <location>
        <begin position="535"/>
        <end position="556"/>
    </location>
</feature>
<sequence>MDTPKGSAAAEAAVPAGSSGVTAPAPPPGRAYDDPRIQALLELPHAGHREVPRARQIFVNRNLRMDRIELVGFDMDYTLAIYHLRQLETLAFEMTLARMIEFMGYPPSIGGLQYDPEFVIRGVVVDKQYGNIFKMDRHNHVGRAYHGRRQVPVEMVRRLYRDEKIHLSLPRFAWIDTLFALPEACLFALVIELLEGQGQRVDYHQLFDDIREAIDTVHRDGSLKAEVKKDLDRYLVKDPDLGPALHRLRSGGKKLFLLTNSLWDYTDAVMSYVLDGVLAEYPSWRNYFDAVITGAAKPAFFSERRPLLALGPKGEPLGEATALERGKWYEGGDLSTFERLMGIGGDRVLYVGDHIYGDILRSKKSSLWRTCMVVQEIESEIAWLERNQEALQEMARLEELRLRVEDEIAVHRAALNVLDRRLEREEPNAEERDGLEAERRRNKLELEGLRRALRDANGRIEALERAVEEGLNPYWGLTFKEGNENSRFGEQTEVYACLYTSRASNFVFYSPMQYFRSPRAAMPHERTALVRISPYGDQHGAPVAGDRPSKASKASR</sequence>
<dbReference type="InterPro" id="IPR008380">
    <property type="entry name" value="HAD-SF_hydro_IG_5-nucl"/>
</dbReference>
<comment type="similarity">
    <text evidence="1">Belongs to the 5'(3')-deoxyribonucleotidase family.</text>
</comment>
<accession>A0ABM7X4G0</accession>
<dbReference type="PANTHER" id="PTHR12103">
    <property type="entry name" value="5'-NUCLEOTIDASE DOMAIN-CONTAINING"/>
    <property type="match status" value="1"/>
</dbReference>
<dbReference type="InterPro" id="IPR036412">
    <property type="entry name" value="HAD-like_sf"/>
</dbReference>
<gene>
    <name evidence="7" type="ORF">AMOR_57040</name>
</gene>
<evidence type="ECO:0000313" key="8">
    <source>
        <dbReference type="Proteomes" id="UP001162891"/>
    </source>
</evidence>
<evidence type="ECO:0000256" key="6">
    <source>
        <dbReference type="SAM" id="MobiDB-lite"/>
    </source>
</evidence>
<dbReference type="NCBIfam" id="TIGR02244">
    <property type="entry name" value="HAD-IG-Ncltidse"/>
    <property type="match status" value="1"/>
</dbReference>
<dbReference type="InterPro" id="IPR023214">
    <property type="entry name" value="HAD_sf"/>
</dbReference>
<keyword evidence="4" id="KW-0460">Magnesium</keyword>
<dbReference type="EMBL" id="AP025591">
    <property type="protein sequence ID" value="BDG06708.1"/>
    <property type="molecule type" value="Genomic_DNA"/>
</dbReference>
<dbReference type="Proteomes" id="UP001162891">
    <property type="component" value="Chromosome"/>
</dbReference>
<keyword evidence="2" id="KW-0479">Metal-binding</keyword>
<dbReference type="PIRSF" id="PIRSF017434">
    <property type="entry name" value="Purine_5'-nucleotidase"/>
    <property type="match status" value="1"/>
</dbReference>